<keyword evidence="6 10" id="KW-1133">Transmembrane helix</keyword>
<evidence type="ECO:0000256" key="3">
    <source>
        <dbReference type="ARBA" id="ARBA00022475"/>
    </source>
</evidence>
<dbReference type="EMBL" id="CP027845">
    <property type="protein sequence ID" value="AVP87487.1"/>
    <property type="molecule type" value="Genomic_DNA"/>
</dbReference>
<evidence type="ECO:0000256" key="5">
    <source>
        <dbReference type="ARBA" id="ARBA00022737"/>
    </source>
</evidence>
<dbReference type="OrthoDB" id="9797674at2"/>
<dbReference type="GO" id="GO:0050660">
    <property type="term" value="F:flavin adenine dinucleotide binding"/>
    <property type="evidence" value="ECO:0007669"/>
    <property type="project" value="InterPro"/>
</dbReference>
<evidence type="ECO:0000256" key="2">
    <source>
        <dbReference type="ARBA" id="ARBA00006446"/>
    </source>
</evidence>
<gene>
    <name evidence="14" type="ORF">phytr_5420</name>
</gene>
<keyword evidence="15" id="KW-1185">Reference proteome</keyword>
<name>A0A2P1P8A5_9RICK</name>
<dbReference type="AlphaFoldDB" id="A0A2P1P8A5"/>
<evidence type="ECO:0000256" key="6">
    <source>
        <dbReference type="ARBA" id="ARBA00022989"/>
    </source>
</evidence>
<evidence type="ECO:0000259" key="13">
    <source>
        <dbReference type="PROSITE" id="PS51846"/>
    </source>
</evidence>
<dbReference type="Proteomes" id="UP000241762">
    <property type="component" value="Chromosome"/>
</dbReference>
<evidence type="ECO:0000256" key="7">
    <source>
        <dbReference type="ARBA" id="ARBA00023122"/>
    </source>
</evidence>
<evidence type="ECO:0000256" key="11">
    <source>
        <dbReference type="SAM" id="Phobius"/>
    </source>
</evidence>
<feature type="domain" description="CNNM transmembrane" evidence="13">
    <location>
        <begin position="1"/>
        <end position="185"/>
    </location>
</feature>
<feature type="transmembrane region" description="Helical" evidence="11">
    <location>
        <begin position="63"/>
        <end position="85"/>
    </location>
</feature>
<dbReference type="InterPro" id="IPR000644">
    <property type="entry name" value="CBS_dom"/>
</dbReference>
<dbReference type="RefSeq" id="WP_106874348.1">
    <property type="nucleotide sequence ID" value="NZ_CP027845.1"/>
</dbReference>
<dbReference type="SUPFAM" id="SSF54631">
    <property type="entry name" value="CBS-domain pair"/>
    <property type="match status" value="1"/>
</dbReference>
<comment type="subcellular location">
    <subcellularLocation>
        <location evidence="1">Cell membrane</location>
        <topology evidence="1">Multi-pass membrane protein</topology>
    </subcellularLocation>
</comment>
<dbReference type="InterPro" id="IPR002550">
    <property type="entry name" value="CNNM"/>
</dbReference>
<evidence type="ECO:0000259" key="12">
    <source>
        <dbReference type="PROSITE" id="PS51371"/>
    </source>
</evidence>
<dbReference type="InterPro" id="IPR036318">
    <property type="entry name" value="FAD-bd_PCMH-like_sf"/>
</dbReference>
<protein>
    <submittedName>
        <fullName evidence="14">Hemolysin-like protein</fullName>
    </submittedName>
</protein>
<keyword evidence="3" id="KW-1003">Cell membrane</keyword>
<feature type="transmembrane region" description="Helical" evidence="11">
    <location>
        <begin position="121"/>
        <end position="139"/>
    </location>
</feature>
<evidence type="ECO:0000313" key="15">
    <source>
        <dbReference type="Proteomes" id="UP000241762"/>
    </source>
</evidence>
<feature type="transmembrane region" description="Helical" evidence="11">
    <location>
        <begin position="6"/>
        <end position="29"/>
    </location>
</feature>
<keyword evidence="7 9" id="KW-0129">CBS domain</keyword>
<dbReference type="PANTHER" id="PTHR22777">
    <property type="entry name" value="HEMOLYSIN-RELATED"/>
    <property type="match status" value="1"/>
</dbReference>
<keyword evidence="5" id="KW-0677">Repeat</keyword>
<dbReference type="Gene3D" id="3.30.465.10">
    <property type="match status" value="1"/>
</dbReference>
<evidence type="ECO:0000256" key="4">
    <source>
        <dbReference type="ARBA" id="ARBA00022692"/>
    </source>
</evidence>
<dbReference type="KEGG" id="ptc:phytr_5420"/>
<dbReference type="PROSITE" id="PS51371">
    <property type="entry name" value="CBS"/>
    <property type="match status" value="2"/>
</dbReference>
<keyword evidence="8 10" id="KW-0472">Membrane</keyword>
<feature type="transmembrane region" description="Helical" evidence="11">
    <location>
        <begin position="91"/>
        <end position="109"/>
    </location>
</feature>
<organism evidence="14 15">
    <name type="scientific">Candidatus Phycorickettsia trachydisci</name>
    <dbReference type="NCBI Taxonomy" id="2115978"/>
    <lineage>
        <taxon>Bacteria</taxon>
        <taxon>Pseudomonadati</taxon>
        <taxon>Pseudomonadota</taxon>
        <taxon>Alphaproteobacteria</taxon>
        <taxon>Rickettsiales</taxon>
        <taxon>Rickettsiaceae</taxon>
        <taxon>Candidatus Phycorickettsia</taxon>
    </lineage>
</organism>
<feature type="domain" description="CBS" evidence="12">
    <location>
        <begin position="272"/>
        <end position="329"/>
    </location>
</feature>
<dbReference type="GO" id="GO:0005886">
    <property type="term" value="C:plasma membrane"/>
    <property type="evidence" value="ECO:0007669"/>
    <property type="project" value="UniProtKB-SubCell"/>
</dbReference>
<reference evidence="14 15" key="1">
    <citation type="submission" date="2018-03" db="EMBL/GenBank/DDBJ databases">
        <title>A gene transfer event suggests a long-term partnership between eustigmatophyte algae and a novel lineage of endosymbiotic bacteria.</title>
        <authorList>
            <person name="Yurchenko T."/>
            <person name="Sevcikova T."/>
            <person name="Pribyl P."/>
            <person name="El Karkouri K."/>
            <person name="Klimes V."/>
            <person name="Amaral R."/>
            <person name="Zbrankova V."/>
            <person name="Kim E."/>
            <person name="Raoult D."/>
            <person name="Santos L.M.A."/>
            <person name="Elias M."/>
        </authorList>
    </citation>
    <scope>NUCLEOTIDE SEQUENCE [LARGE SCALE GENOMIC DNA]</scope>
    <source>
        <strain evidence="14">CCALA 838</strain>
    </source>
</reference>
<dbReference type="SUPFAM" id="SSF56176">
    <property type="entry name" value="FAD-binding/transporter-associated domain-like"/>
    <property type="match status" value="1"/>
</dbReference>
<evidence type="ECO:0000256" key="10">
    <source>
        <dbReference type="PROSITE-ProRule" id="PRU01193"/>
    </source>
</evidence>
<keyword evidence="4 10" id="KW-0812">Transmembrane</keyword>
<dbReference type="Pfam" id="PF00571">
    <property type="entry name" value="CBS"/>
    <property type="match status" value="2"/>
</dbReference>
<evidence type="ECO:0000256" key="9">
    <source>
        <dbReference type="PROSITE-ProRule" id="PRU00703"/>
    </source>
</evidence>
<accession>A0A2P1P8A5</accession>
<dbReference type="SMART" id="SM01091">
    <property type="entry name" value="CorC_HlyC"/>
    <property type="match status" value="1"/>
</dbReference>
<sequence length="420" mass="47117">MITVTIVIISVFILIACFCSAIETAFTAASPAKIHKIKSEGNRSADISLELIKIKEKVISTCLILYSLLNTVATTIATGLFIMLYGEETGTLISSIVMALSIIIFAEVLPKAIAVARPEKIVILSSKIVKWFLYLMYPINHALDYFVKGFCFIFRINLSQNISPVEEVKGIIKHYQVEGDVQKIDKNMIDAVLDITHMSVDEIMIHRSKMITLQHDLPIEDIISQALASKYTKIPLWKDDSDNIISVLNVRTLMHYLYEEKIPPEKISLSKLTQEAWFIPDSLLVSQMLQNFKLRDDKVAFVVDEYGDLQGMVTVDDVVKEILGNIHDIGEKDAEGIRELENSYIIDGVTTVRAINRELDWNLPEDDANTIAGLIINHMGAIPEKGERLTILGLNITIRKKVANKILSVSVQKVRSDSDE</sequence>
<comment type="similarity">
    <text evidence="2">Belongs to the UPF0053 family. Hemolysin C subfamily.</text>
</comment>
<evidence type="ECO:0000313" key="14">
    <source>
        <dbReference type="EMBL" id="AVP87487.1"/>
    </source>
</evidence>
<dbReference type="Pfam" id="PF01595">
    <property type="entry name" value="CNNM"/>
    <property type="match status" value="1"/>
</dbReference>
<dbReference type="InterPro" id="IPR005170">
    <property type="entry name" value="Transptr-assoc_dom"/>
</dbReference>
<dbReference type="InterPro" id="IPR016169">
    <property type="entry name" value="FAD-bd_PCMH_sub2"/>
</dbReference>
<dbReference type="InterPro" id="IPR046342">
    <property type="entry name" value="CBS_dom_sf"/>
</dbReference>
<dbReference type="Gene3D" id="3.10.580.10">
    <property type="entry name" value="CBS-domain"/>
    <property type="match status" value="1"/>
</dbReference>
<dbReference type="CDD" id="cd04590">
    <property type="entry name" value="CBS_pair_CorC_HlyC_assoc"/>
    <property type="match status" value="1"/>
</dbReference>
<dbReference type="PROSITE" id="PS51846">
    <property type="entry name" value="CNNM"/>
    <property type="match status" value="1"/>
</dbReference>
<dbReference type="PANTHER" id="PTHR22777:SF32">
    <property type="entry name" value="UPF0053 INNER MEMBRANE PROTEIN YFJD"/>
    <property type="match status" value="1"/>
</dbReference>
<dbReference type="Pfam" id="PF03471">
    <property type="entry name" value="CorC_HlyC"/>
    <property type="match status" value="1"/>
</dbReference>
<feature type="domain" description="CBS" evidence="12">
    <location>
        <begin position="204"/>
        <end position="265"/>
    </location>
</feature>
<proteinExistence type="inferred from homology"/>
<evidence type="ECO:0000256" key="8">
    <source>
        <dbReference type="ARBA" id="ARBA00023136"/>
    </source>
</evidence>
<evidence type="ECO:0000256" key="1">
    <source>
        <dbReference type="ARBA" id="ARBA00004651"/>
    </source>
</evidence>
<dbReference type="InterPro" id="IPR044751">
    <property type="entry name" value="Ion_transp-like_CBS"/>
</dbReference>